<organism evidence="3">
    <name type="scientific">freshwater metagenome</name>
    <dbReference type="NCBI Taxonomy" id="449393"/>
    <lineage>
        <taxon>unclassified sequences</taxon>
        <taxon>metagenomes</taxon>
        <taxon>ecological metagenomes</taxon>
    </lineage>
</organism>
<dbReference type="Gene3D" id="1.20.120.1870">
    <property type="entry name" value="Fic/DOC protein, Fido domain"/>
    <property type="match status" value="1"/>
</dbReference>
<dbReference type="InterPro" id="IPR036597">
    <property type="entry name" value="Fido-like_dom_sf"/>
</dbReference>
<dbReference type="InterPro" id="IPR006440">
    <property type="entry name" value="Doc"/>
</dbReference>
<dbReference type="EMBL" id="CAFBLK010000046">
    <property type="protein sequence ID" value="CAB4860331.1"/>
    <property type="molecule type" value="Genomic_DNA"/>
</dbReference>
<feature type="domain" description="Fido" evidence="1">
    <location>
        <begin position="6"/>
        <end position="114"/>
    </location>
</feature>
<evidence type="ECO:0000313" key="3">
    <source>
        <dbReference type="EMBL" id="CAB4860331.1"/>
    </source>
</evidence>
<dbReference type="InterPro" id="IPR003812">
    <property type="entry name" value="Fido"/>
</dbReference>
<reference evidence="3" key="1">
    <citation type="submission" date="2020-05" db="EMBL/GenBank/DDBJ databases">
        <authorList>
            <person name="Chiriac C."/>
            <person name="Salcher M."/>
            <person name="Ghai R."/>
            <person name="Kavagutti S V."/>
        </authorList>
    </citation>
    <scope>NUCLEOTIDE SEQUENCE</scope>
</reference>
<dbReference type="Pfam" id="PF02661">
    <property type="entry name" value="Fic"/>
    <property type="match status" value="1"/>
</dbReference>
<evidence type="ECO:0000313" key="4">
    <source>
        <dbReference type="EMBL" id="CAB4990514.1"/>
    </source>
</evidence>
<proteinExistence type="predicted"/>
<dbReference type="AlphaFoldDB" id="A0A6J7CR52"/>
<dbReference type="EMBL" id="CAFBOR010000120">
    <property type="protein sequence ID" value="CAB4990514.1"/>
    <property type="molecule type" value="Genomic_DNA"/>
</dbReference>
<protein>
    <submittedName>
        <fullName evidence="3">Unannotated protein</fullName>
    </submittedName>
</protein>
<dbReference type="PANTHER" id="PTHR39426">
    <property type="entry name" value="HOMOLOGY TO DEATH-ON-CURING PROTEIN OF PHAGE P1"/>
    <property type="match status" value="1"/>
</dbReference>
<dbReference type="PROSITE" id="PS51459">
    <property type="entry name" value="FIDO"/>
    <property type="match status" value="1"/>
</dbReference>
<dbReference type="InterPro" id="IPR053737">
    <property type="entry name" value="Type_II_TA_Toxin"/>
</dbReference>
<accession>A0A6J7CR52</accession>
<evidence type="ECO:0000313" key="2">
    <source>
        <dbReference type="EMBL" id="CAB4792628.1"/>
    </source>
</evidence>
<evidence type="ECO:0000259" key="1">
    <source>
        <dbReference type="PROSITE" id="PS51459"/>
    </source>
</evidence>
<dbReference type="SUPFAM" id="SSF140931">
    <property type="entry name" value="Fic-like"/>
    <property type="match status" value="1"/>
</dbReference>
<dbReference type="EMBL" id="CAFBPF010000123">
    <property type="protein sequence ID" value="CAB5016083.1"/>
    <property type="molecule type" value="Genomic_DNA"/>
</dbReference>
<dbReference type="GO" id="GO:0016301">
    <property type="term" value="F:kinase activity"/>
    <property type="evidence" value="ECO:0007669"/>
    <property type="project" value="InterPro"/>
</dbReference>
<gene>
    <name evidence="2" type="ORF">UFOPK2996_00583</name>
    <name evidence="3" type="ORF">UFOPK3317_00372</name>
    <name evidence="4" type="ORF">UFOPK3974_00907</name>
    <name evidence="5" type="ORF">UFOPK4071_00984</name>
</gene>
<name>A0A6J7CR52_9ZZZZ</name>
<dbReference type="PANTHER" id="PTHR39426:SF1">
    <property type="entry name" value="HOMOLOGY TO DEATH-ON-CURING PROTEIN OF PHAGE P1"/>
    <property type="match status" value="1"/>
</dbReference>
<sequence length="114" mass="12258">MTVSYLDLVDYIEIAAAVTGLDTATVIWAADLGLIDSALRSPAAGFGDTEFYPDFVDKAAVLLAHLARNHPLPDGNKRAAWVSLRLFIEINDWVWIKSPEIDSAESAVLAVASG</sequence>
<dbReference type="EMBL" id="CAFAAH010000058">
    <property type="protein sequence ID" value="CAB4792628.1"/>
    <property type="molecule type" value="Genomic_DNA"/>
</dbReference>
<evidence type="ECO:0000313" key="5">
    <source>
        <dbReference type="EMBL" id="CAB5016083.1"/>
    </source>
</evidence>